<evidence type="ECO:0000256" key="1">
    <source>
        <dbReference type="SAM" id="MobiDB-lite"/>
    </source>
</evidence>
<proteinExistence type="predicted"/>
<evidence type="ECO:0000313" key="3">
    <source>
        <dbReference type="Proteomes" id="UP000017984"/>
    </source>
</evidence>
<dbReference type="STRING" id="1352936.M878_39660"/>
<feature type="compositionally biased region" description="Basic and acidic residues" evidence="1">
    <location>
        <begin position="1"/>
        <end position="12"/>
    </location>
</feature>
<dbReference type="PATRIC" id="fig|1352936.5.peg.8213"/>
<keyword evidence="3" id="KW-1185">Reference proteome</keyword>
<dbReference type="HOGENOM" id="CLU_196116_0_0_11"/>
<feature type="region of interest" description="Disordered" evidence="1">
    <location>
        <begin position="1"/>
        <end position="22"/>
    </location>
</feature>
<gene>
    <name evidence="2" type="ORF">M878_39660</name>
</gene>
<dbReference type="Proteomes" id="UP000017984">
    <property type="component" value="Chromosome"/>
</dbReference>
<name>V6JL17_STRRC</name>
<accession>V6JL17</accession>
<organism evidence="2 3">
    <name type="scientific">Streptomyces roseochromogenus subsp. oscitans DS 12.976</name>
    <dbReference type="NCBI Taxonomy" id="1352936"/>
    <lineage>
        <taxon>Bacteria</taxon>
        <taxon>Bacillati</taxon>
        <taxon>Actinomycetota</taxon>
        <taxon>Actinomycetes</taxon>
        <taxon>Kitasatosporales</taxon>
        <taxon>Streptomycetaceae</taxon>
        <taxon>Streptomyces</taxon>
    </lineage>
</organism>
<evidence type="ECO:0000313" key="2">
    <source>
        <dbReference type="EMBL" id="EST20413.1"/>
    </source>
</evidence>
<protein>
    <submittedName>
        <fullName evidence="2">Uncharacterized protein</fullName>
    </submittedName>
</protein>
<sequence length="70" mass="7591">MPLERAAEEARTRLASSDADPAAARQAWIEAAAFQRAAVTEHAEAEGAVRYEVEMAAKKAVRHASWDPAE</sequence>
<dbReference type="EMBL" id="AWQX01000354">
    <property type="protein sequence ID" value="EST20413.1"/>
    <property type="molecule type" value="Genomic_DNA"/>
</dbReference>
<comment type="caution">
    <text evidence="2">The sequence shown here is derived from an EMBL/GenBank/DDBJ whole genome shotgun (WGS) entry which is preliminary data.</text>
</comment>
<dbReference type="AlphaFoldDB" id="V6JL17"/>
<reference evidence="2 3" key="1">
    <citation type="journal article" date="2014" name="Genome Announc.">
        <title>Draft Genome Sequence of Streptomyces roseochromogenes subsp. oscitans DS 12.976, Producer of the Aminocoumarin Antibiotic Clorobiocin.</title>
        <authorList>
            <person name="Ruckert C."/>
            <person name="Kalinowski J."/>
            <person name="Heide L."/>
            <person name="Apel A.K."/>
        </authorList>
    </citation>
    <scope>NUCLEOTIDE SEQUENCE [LARGE SCALE GENOMIC DNA]</scope>
    <source>
        <strain evidence="2 3">DS 12.976</strain>
    </source>
</reference>